<name>A0A150RXR8_SORCE</name>
<evidence type="ECO:0000313" key="9">
    <source>
        <dbReference type="Proteomes" id="UP000075635"/>
    </source>
</evidence>
<gene>
    <name evidence="8" type="ORF">BE17_07990</name>
</gene>
<evidence type="ECO:0000256" key="4">
    <source>
        <dbReference type="ARBA" id="ARBA00022827"/>
    </source>
</evidence>
<evidence type="ECO:0000259" key="6">
    <source>
        <dbReference type="Pfam" id="PF00441"/>
    </source>
</evidence>
<feature type="domain" description="Acyl-CoA oxidase/dehydrogenase middle" evidence="7">
    <location>
        <begin position="125"/>
        <end position="212"/>
    </location>
</feature>
<dbReference type="Pfam" id="PF00441">
    <property type="entry name" value="Acyl-CoA_dh_1"/>
    <property type="match status" value="1"/>
</dbReference>
<dbReference type="SUPFAM" id="SSF47203">
    <property type="entry name" value="Acyl-CoA dehydrogenase C-terminal domain-like"/>
    <property type="match status" value="1"/>
</dbReference>
<dbReference type="PANTHER" id="PTHR43884:SF12">
    <property type="entry name" value="ISOVALERYL-COA DEHYDROGENASE, MITOCHONDRIAL-RELATED"/>
    <property type="match status" value="1"/>
</dbReference>
<dbReference type="Pfam" id="PF02770">
    <property type="entry name" value="Acyl-CoA_dh_M"/>
    <property type="match status" value="1"/>
</dbReference>
<dbReference type="CDD" id="cd00567">
    <property type="entry name" value="ACAD"/>
    <property type="match status" value="1"/>
</dbReference>
<comment type="caution">
    <text evidence="8">The sequence shown here is derived from an EMBL/GenBank/DDBJ whole genome shotgun (WGS) entry which is preliminary data.</text>
</comment>
<feature type="domain" description="Acyl-CoA dehydrogenase/oxidase C-terminal" evidence="6">
    <location>
        <begin position="235"/>
        <end position="369"/>
    </location>
</feature>
<dbReference type="PIRSF" id="PIRSF016578">
    <property type="entry name" value="HsaA"/>
    <property type="match status" value="1"/>
</dbReference>
<keyword evidence="3 5" id="KW-0285">Flavoprotein</keyword>
<comment type="similarity">
    <text evidence="2 5">Belongs to the acyl-CoA dehydrogenase family.</text>
</comment>
<keyword evidence="5" id="KW-0560">Oxidoreductase</keyword>
<dbReference type="EMBL" id="JEMB01001890">
    <property type="protein sequence ID" value="KYF84598.1"/>
    <property type="molecule type" value="Genomic_DNA"/>
</dbReference>
<dbReference type="GO" id="GO:0003995">
    <property type="term" value="F:acyl-CoA dehydrogenase activity"/>
    <property type="evidence" value="ECO:0007669"/>
    <property type="project" value="TreeGrafter"/>
</dbReference>
<dbReference type="AlphaFoldDB" id="A0A150RXR8"/>
<evidence type="ECO:0000256" key="2">
    <source>
        <dbReference type="ARBA" id="ARBA00009347"/>
    </source>
</evidence>
<evidence type="ECO:0000259" key="7">
    <source>
        <dbReference type="Pfam" id="PF02770"/>
    </source>
</evidence>
<comment type="cofactor">
    <cofactor evidence="1 5">
        <name>FAD</name>
        <dbReference type="ChEBI" id="CHEBI:57692"/>
    </cofactor>
</comment>
<dbReference type="InterPro" id="IPR009075">
    <property type="entry name" value="AcylCo_DH/oxidase_C"/>
</dbReference>
<dbReference type="InterPro" id="IPR037069">
    <property type="entry name" value="AcylCoA_DH/ox_N_sf"/>
</dbReference>
<dbReference type="InterPro" id="IPR009100">
    <property type="entry name" value="AcylCoA_DH/oxidase_NM_dom_sf"/>
</dbReference>
<organism evidence="8 9">
    <name type="scientific">Sorangium cellulosum</name>
    <name type="common">Polyangium cellulosum</name>
    <dbReference type="NCBI Taxonomy" id="56"/>
    <lineage>
        <taxon>Bacteria</taxon>
        <taxon>Pseudomonadati</taxon>
        <taxon>Myxococcota</taxon>
        <taxon>Polyangia</taxon>
        <taxon>Polyangiales</taxon>
        <taxon>Polyangiaceae</taxon>
        <taxon>Sorangium</taxon>
    </lineage>
</organism>
<evidence type="ECO:0000313" key="8">
    <source>
        <dbReference type="EMBL" id="KYF84598.1"/>
    </source>
</evidence>
<dbReference type="InterPro" id="IPR046373">
    <property type="entry name" value="Acyl-CoA_Oxase/DH_mid-dom_sf"/>
</dbReference>
<dbReference type="GO" id="GO:0050660">
    <property type="term" value="F:flavin adenine dinucleotide binding"/>
    <property type="evidence" value="ECO:0007669"/>
    <property type="project" value="InterPro"/>
</dbReference>
<evidence type="ECO:0000256" key="5">
    <source>
        <dbReference type="RuleBase" id="RU362125"/>
    </source>
</evidence>
<proteinExistence type="inferred from homology"/>
<dbReference type="Gene3D" id="1.10.540.10">
    <property type="entry name" value="Acyl-CoA dehydrogenase/oxidase, N-terminal domain"/>
    <property type="match status" value="1"/>
</dbReference>
<evidence type="ECO:0000256" key="1">
    <source>
        <dbReference type="ARBA" id="ARBA00001974"/>
    </source>
</evidence>
<keyword evidence="4 5" id="KW-0274">FAD</keyword>
<accession>A0A150RXR8</accession>
<dbReference type="Proteomes" id="UP000075635">
    <property type="component" value="Unassembled WGS sequence"/>
</dbReference>
<dbReference type="Gene3D" id="2.40.110.10">
    <property type="entry name" value="Butyryl-CoA Dehydrogenase, subunit A, domain 2"/>
    <property type="match status" value="1"/>
</dbReference>
<evidence type="ECO:0000256" key="3">
    <source>
        <dbReference type="ARBA" id="ARBA00022630"/>
    </source>
</evidence>
<sequence length="377" mass="39834">MSPEKDPSQADALLAEAERISAILAEHAARHDRDGTFPVEGLAATVRSPINTAVIGGAAGGDGEGAPCSWLTFGRIVAILARGDASFATAWLMHQGAMSLFRALIDADERSRFEQALRRGAWVANALSEPTSGNMFLAPRQVARRAEGGFRLTGEKRFVSGCEHADCFFTAAVCDGQPTFFLIDRDDSIAIEPIWDTLGMRATRSQIVRFQDTLLPDARRLAVDPLAPNPIPIAAGWLSVGIAEAAMAAAVAYARERVLPPGDRPIAELQWVQFAVADMSLRLEAARALAMRTAAAADTGDPSYGLLQLQAKAVANEAAVAIATSALEIAGGAGYMRSRPIERHLRDAMSGPLMALSGPVIREILGKALLGVGSAAP</sequence>
<dbReference type="PANTHER" id="PTHR43884">
    <property type="entry name" value="ACYL-COA DEHYDROGENASE"/>
    <property type="match status" value="1"/>
</dbReference>
<dbReference type="InterPro" id="IPR036250">
    <property type="entry name" value="AcylCo_DH-like_C"/>
</dbReference>
<dbReference type="SUPFAM" id="SSF56645">
    <property type="entry name" value="Acyl-CoA dehydrogenase NM domain-like"/>
    <property type="match status" value="1"/>
</dbReference>
<reference evidence="8 9" key="1">
    <citation type="submission" date="2014-02" db="EMBL/GenBank/DDBJ databases">
        <title>The small core and large imbalanced accessory genome model reveals a collaborative survival strategy of Sorangium cellulosum strains in nature.</title>
        <authorList>
            <person name="Han K."/>
            <person name="Peng R."/>
            <person name="Blom J."/>
            <person name="Li Y.-Z."/>
        </authorList>
    </citation>
    <scope>NUCLEOTIDE SEQUENCE [LARGE SCALE GENOMIC DNA]</scope>
    <source>
        <strain evidence="8 9">So0011-07</strain>
    </source>
</reference>
<dbReference type="InterPro" id="IPR006091">
    <property type="entry name" value="Acyl-CoA_Oxase/DH_mid-dom"/>
</dbReference>
<protein>
    <submittedName>
        <fullName evidence="8">Acyl-CoA dehydrogenase</fullName>
    </submittedName>
</protein>
<dbReference type="Gene3D" id="1.20.140.10">
    <property type="entry name" value="Butyryl-CoA Dehydrogenase, subunit A, domain 3"/>
    <property type="match status" value="1"/>
</dbReference>